<proteinExistence type="inferred from homology"/>
<accession>A0A3R7P3Z0</accession>
<feature type="transmembrane region" description="Helical" evidence="6">
    <location>
        <begin position="169"/>
        <end position="188"/>
    </location>
</feature>
<dbReference type="GO" id="GO:0071422">
    <property type="term" value="P:succinate transmembrane transport"/>
    <property type="evidence" value="ECO:0007669"/>
    <property type="project" value="TreeGrafter"/>
</dbReference>
<sequence>MSSSTFTEAQSEQLGLRLPKSREYGVSLANQLLASLNTTEEKSMFLEAVLQSLLNSHELALVEKTLQTKKRVNPAPQGLIAFGMSTILASAHNAGIFELGSVLPATGLAMGGGMQFLVGLLEYFNGNAFSATAFMCYGAFWLSLVGVWLLPQTEKEVHIVETVEAYMGLYLLLWGLFTVCMASLTFFLSHRMMQFLMCSLALMIFTLSTGDFSRNKTVKQVGGYVGFVSGLSGLYIAFAEILQDNLGYPVLPLFHVKRA</sequence>
<dbReference type="Proteomes" id="UP000284403">
    <property type="component" value="Unassembled WGS sequence"/>
</dbReference>
<keyword evidence="8" id="KW-1185">Reference proteome</keyword>
<dbReference type="OrthoDB" id="3648309at2759"/>
<dbReference type="InterPro" id="IPR000791">
    <property type="entry name" value="Gpr1/Fun34/SatP-like"/>
</dbReference>
<gene>
    <name evidence="7" type="ORF">Tco025E_06473</name>
</gene>
<comment type="similarity">
    <text evidence="2">Belongs to the acetate uptake transporter (AceTr) (TC 2.A.96) family.</text>
</comment>
<feature type="transmembrane region" description="Helical" evidence="6">
    <location>
        <begin position="224"/>
        <end position="242"/>
    </location>
</feature>
<evidence type="ECO:0000256" key="5">
    <source>
        <dbReference type="ARBA" id="ARBA00023136"/>
    </source>
</evidence>
<evidence type="ECO:0000313" key="8">
    <source>
        <dbReference type="Proteomes" id="UP000284403"/>
    </source>
</evidence>
<dbReference type="GO" id="GO:0005886">
    <property type="term" value="C:plasma membrane"/>
    <property type="evidence" value="ECO:0007669"/>
    <property type="project" value="TreeGrafter"/>
</dbReference>
<dbReference type="NCBIfam" id="NF038013">
    <property type="entry name" value="AceTr_1"/>
    <property type="match status" value="1"/>
</dbReference>
<evidence type="ECO:0000256" key="3">
    <source>
        <dbReference type="ARBA" id="ARBA00022692"/>
    </source>
</evidence>
<reference evidence="7 8" key="1">
    <citation type="journal article" date="2018" name="BMC Genomics">
        <title>Genomic comparison of Trypanosoma conorhini and Trypanosoma rangeli to Trypanosoma cruzi strains of high and low virulence.</title>
        <authorList>
            <person name="Bradwell K.R."/>
            <person name="Koparde V.N."/>
            <person name="Matveyev A.V."/>
            <person name="Serrano M.G."/>
            <person name="Alves J.M."/>
            <person name="Parikh H."/>
            <person name="Huang B."/>
            <person name="Lee V."/>
            <person name="Espinosa-Alvarez O."/>
            <person name="Ortiz P.A."/>
            <person name="Costa-Martins A.G."/>
            <person name="Teixeira M.M."/>
            <person name="Buck G.A."/>
        </authorList>
    </citation>
    <scope>NUCLEOTIDE SEQUENCE [LARGE SCALE GENOMIC DNA]</scope>
    <source>
        <strain evidence="7 8">025E</strain>
    </source>
</reference>
<dbReference type="GO" id="GO:0015360">
    <property type="term" value="F:acetate:proton symporter activity"/>
    <property type="evidence" value="ECO:0007669"/>
    <property type="project" value="TreeGrafter"/>
</dbReference>
<feature type="transmembrane region" description="Helical" evidence="6">
    <location>
        <begin position="79"/>
        <end position="96"/>
    </location>
</feature>
<name>A0A3R7P3Z0_9TRYP</name>
<evidence type="ECO:0000256" key="1">
    <source>
        <dbReference type="ARBA" id="ARBA00004141"/>
    </source>
</evidence>
<organism evidence="7 8">
    <name type="scientific">Trypanosoma conorhini</name>
    <dbReference type="NCBI Taxonomy" id="83891"/>
    <lineage>
        <taxon>Eukaryota</taxon>
        <taxon>Discoba</taxon>
        <taxon>Euglenozoa</taxon>
        <taxon>Kinetoplastea</taxon>
        <taxon>Metakinetoplastina</taxon>
        <taxon>Trypanosomatida</taxon>
        <taxon>Trypanosomatidae</taxon>
        <taxon>Trypanosoma</taxon>
    </lineage>
</organism>
<keyword evidence="3 6" id="KW-0812">Transmembrane</keyword>
<comment type="caution">
    <text evidence="7">The sequence shown here is derived from an EMBL/GenBank/DDBJ whole genome shotgun (WGS) entry which is preliminary data.</text>
</comment>
<dbReference type="GeneID" id="40320084"/>
<comment type="subcellular location">
    <subcellularLocation>
        <location evidence="1">Membrane</location>
        <topology evidence="1">Multi-pass membrane protein</topology>
    </subcellularLocation>
</comment>
<evidence type="ECO:0000313" key="7">
    <source>
        <dbReference type="EMBL" id="RNF12381.1"/>
    </source>
</evidence>
<keyword evidence="5 6" id="KW-0472">Membrane</keyword>
<dbReference type="AlphaFoldDB" id="A0A3R7P3Z0"/>
<keyword evidence="4 6" id="KW-1133">Transmembrane helix</keyword>
<feature type="transmembrane region" description="Helical" evidence="6">
    <location>
        <begin position="102"/>
        <end position="121"/>
    </location>
</feature>
<dbReference type="PANTHER" id="PTHR30178:SF3">
    <property type="entry name" value="SUCCINATE-ACETATE_PROTON SYMPORTER SATP"/>
    <property type="match status" value="1"/>
</dbReference>
<dbReference type="RefSeq" id="XP_029226539.1">
    <property type="nucleotide sequence ID" value="XM_029373350.1"/>
</dbReference>
<evidence type="ECO:0000256" key="2">
    <source>
        <dbReference type="ARBA" id="ARBA00005587"/>
    </source>
</evidence>
<dbReference type="Pfam" id="PF01184">
    <property type="entry name" value="Gpr1_Fun34_YaaH"/>
    <property type="match status" value="1"/>
</dbReference>
<evidence type="ECO:0000256" key="4">
    <source>
        <dbReference type="ARBA" id="ARBA00022989"/>
    </source>
</evidence>
<protein>
    <submittedName>
        <fullName evidence="7">GPR1/FUN34/yaaH family protein</fullName>
    </submittedName>
</protein>
<dbReference type="PANTHER" id="PTHR30178">
    <property type="entry name" value="INNER MEMBRANE PROTEIN YAAH"/>
    <property type="match status" value="1"/>
</dbReference>
<dbReference type="EMBL" id="MKKU01000440">
    <property type="protein sequence ID" value="RNF12381.1"/>
    <property type="molecule type" value="Genomic_DNA"/>
</dbReference>
<feature type="transmembrane region" description="Helical" evidence="6">
    <location>
        <begin position="128"/>
        <end position="149"/>
    </location>
</feature>
<evidence type="ECO:0000256" key="6">
    <source>
        <dbReference type="SAM" id="Phobius"/>
    </source>
</evidence>
<dbReference type="InterPro" id="IPR047623">
    <property type="entry name" value="SatP"/>
</dbReference>